<dbReference type="InterPro" id="IPR033939">
    <property type="entry name" value="BCAT_family"/>
</dbReference>
<keyword evidence="3 8" id="KW-0032">Aminotransferase</keyword>
<dbReference type="Gene3D" id="3.30.470.10">
    <property type="match status" value="1"/>
</dbReference>
<dbReference type="PIRSF" id="PIRSF006468">
    <property type="entry name" value="BCAT1"/>
    <property type="match status" value="1"/>
</dbReference>
<evidence type="ECO:0000256" key="3">
    <source>
        <dbReference type="ARBA" id="ARBA00022576"/>
    </source>
</evidence>
<comment type="similarity">
    <text evidence="2">Belongs to the class-IV pyridoxal-phosphate-dependent aminotransferase family.</text>
</comment>
<gene>
    <name evidence="8" type="ORF">K9W46_03850</name>
</gene>
<evidence type="ECO:0000256" key="6">
    <source>
        <dbReference type="ARBA" id="ARBA00022898"/>
    </source>
</evidence>
<dbReference type="Proteomes" id="UP001200513">
    <property type="component" value="Chromosome"/>
</dbReference>
<dbReference type="GO" id="GO:0009082">
    <property type="term" value="P:branched-chain amino acid biosynthetic process"/>
    <property type="evidence" value="ECO:0007669"/>
    <property type="project" value="UniProtKB-KW"/>
</dbReference>
<dbReference type="InterPro" id="IPR043131">
    <property type="entry name" value="BCAT-like_N"/>
</dbReference>
<dbReference type="GO" id="GO:0004084">
    <property type="term" value="F:branched-chain-amino-acid transaminase activity"/>
    <property type="evidence" value="ECO:0007669"/>
    <property type="project" value="UniProtKB-EC"/>
</dbReference>
<evidence type="ECO:0000256" key="1">
    <source>
        <dbReference type="ARBA" id="ARBA00001933"/>
    </source>
</evidence>
<dbReference type="PANTHER" id="PTHR11825">
    <property type="entry name" value="SUBGROUP IIII AMINOTRANSFERASE"/>
    <property type="match status" value="1"/>
</dbReference>
<name>A0A9Y1BSG4_9ARCH</name>
<dbReference type="PANTHER" id="PTHR11825:SF44">
    <property type="entry name" value="BRANCHED-CHAIN-AMINO-ACID AMINOTRANSFERASE"/>
    <property type="match status" value="1"/>
</dbReference>
<dbReference type="InterPro" id="IPR001544">
    <property type="entry name" value="Aminotrans_IV"/>
</dbReference>
<evidence type="ECO:0000256" key="4">
    <source>
        <dbReference type="ARBA" id="ARBA00022605"/>
    </source>
</evidence>
<reference evidence="8" key="1">
    <citation type="journal article" date="2022" name="Nat. Microbiol.">
        <title>Unique mobile elements and scalable gene flow at the prokaryote-eukaryote boundary revealed by circularized Asgard archaea genomes.</title>
        <authorList>
            <person name="Wu F."/>
            <person name="Speth D.R."/>
            <person name="Philosof A."/>
            <person name="Cremiere A."/>
            <person name="Narayanan A."/>
            <person name="Barco R.A."/>
            <person name="Connon S.A."/>
            <person name="Amend J.P."/>
            <person name="Antoshechkin I.A."/>
            <person name="Orphan V.J."/>
        </authorList>
    </citation>
    <scope>NUCLEOTIDE SEQUENCE</scope>
    <source>
        <strain evidence="8">PR6</strain>
    </source>
</reference>
<dbReference type="InterPro" id="IPR005786">
    <property type="entry name" value="B_amino_transII"/>
</dbReference>
<keyword evidence="7" id="KW-0100">Branched-chain amino acid biosynthesis</keyword>
<dbReference type="Gene3D" id="3.20.10.10">
    <property type="entry name" value="D-amino Acid Aminotransferase, subunit A, domain 2"/>
    <property type="match status" value="1"/>
</dbReference>
<dbReference type="GO" id="GO:0008652">
    <property type="term" value="P:amino acid biosynthetic process"/>
    <property type="evidence" value="ECO:0007669"/>
    <property type="project" value="UniProtKB-KW"/>
</dbReference>
<keyword evidence="6" id="KW-0663">Pyridoxal phosphate</keyword>
<evidence type="ECO:0000256" key="2">
    <source>
        <dbReference type="ARBA" id="ARBA00009320"/>
    </source>
</evidence>
<evidence type="ECO:0000256" key="7">
    <source>
        <dbReference type="ARBA" id="ARBA00023304"/>
    </source>
</evidence>
<dbReference type="NCBIfam" id="TIGR01123">
    <property type="entry name" value="ilvE_II"/>
    <property type="match status" value="1"/>
</dbReference>
<proteinExistence type="inferred from homology"/>
<sequence>MDIIINKCTPEQLKEKPKDMHHLPFGRFFTDHMFLMKYQDGEWGQPQIIPYQPFTLDPACAVFHYGQEIFEGMKAFYSQNGSINLFRPYENAKRFNRSAERMCMPTVDEELFVKAIKELIILDKEWVPKEKGTSLYIRPTMIATEPAIGLHSSAEFYFYIILSPVGPYFKAGFNPTKIYVASQHIRAAPGGTGEAKTGGNYAGTLSETEIAKKQGYSQVLWLDSIERKYVEEVGTNNIAFVVNEEILTPELDGTILHGITRKSVIQLAKDLGYKIKETKIELRKLLEQIENGECTEAFGMGTAASISPVGELFYKGKTYQINNFEIGKITQHLYDELIGIQTGEKPDKYGWIEKII</sequence>
<accession>A0A9Y1BSG4</accession>
<dbReference type="Pfam" id="PF01063">
    <property type="entry name" value="Aminotran_4"/>
    <property type="match status" value="1"/>
</dbReference>
<dbReference type="SUPFAM" id="SSF56752">
    <property type="entry name" value="D-aminoacid aminotransferase-like PLP-dependent enzymes"/>
    <property type="match status" value="1"/>
</dbReference>
<dbReference type="EC" id="2.6.1.42" evidence="8"/>
<protein>
    <submittedName>
        <fullName evidence="8">Branched-chain amino acid aminotransferase</fullName>
        <ecNumber evidence="8">2.6.1.42</ecNumber>
    </submittedName>
</protein>
<comment type="cofactor">
    <cofactor evidence="1">
        <name>pyridoxal 5'-phosphate</name>
        <dbReference type="ChEBI" id="CHEBI:597326"/>
    </cofactor>
</comment>
<dbReference type="CDD" id="cd01557">
    <property type="entry name" value="BCAT_beta_family"/>
    <property type="match status" value="1"/>
</dbReference>
<organism evidence="8">
    <name type="scientific">Candidatus Heimdallarchaeum endolithica</name>
    <dbReference type="NCBI Taxonomy" id="2876572"/>
    <lineage>
        <taxon>Archaea</taxon>
        <taxon>Promethearchaeati</taxon>
        <taxon>Candidatus Heimdallarchaeota</taxon>
        <taxon>Candidatus Heimdallarchaeia (ex Rinke et al. 2021) (nom. nud.)</taxon>
        <taxon>Candidatus Heimdallarchaeales</taxon>
        <taxon>Candidatus Heimdallarchaeaceae</taxon>
        <taxon>Candidatus Heimdallarchaeum</taxon>
    </lineage>
</organism>
<dbReference type="NCBIfam" id="NF009897">
    <property type="entry name" value="PRK13357.1"/>
    <property type="match status" value="1"/>
</dbReference>
<keyword evidence="4" id="KW-0028">Amino-acid biosynthesis</keyword>
<dbReference type="InterPro" id="IPR043132">
    <property type="entry name" value="BCAT-like_C"/>
</dbReference>
<dbReference type="InterPro" id="IPR036038">
    <property type="entry name" value="Aminotransferase-like"/>
</dbReference>
<evidence type="ECO:0000256" key="5">
    <source>
        <dbReference type="ARBA" id="ARBA00022679"/>
    </source>
</evidence>
<dbReference type="EMBL" id="CP084167">
    <property type="protein sequence ID" value="UJG44319.1"/>
    <property type="molecule type" value="Genomic_DNA"/>
</dbReference>
<evidence type="ECO:0000313" key="8">
    <source>
        <dbReference type="EMBL" id="UJG44319.1"/>
    </source>
</evidence>
<keyword evidence="5 8" id="KW-0808">Transferase</keyword>
<dbReference type="AlphaFoldDB" id="A0A9Y1BSG4"/>